<dbReference type="EMBL" id="QLTT01000013">
    <property type="protein sequence ID" value="RAS59703.1"/>
    <property type="molecule type" value="Genomic_DNA"/>
</dbReference>
<gene>
    <name evidence="1" type="ORF">C8D87_1133</name>
</gene>
<sequence length="395" mass="44051">MAIYADQGRTDSSFQRESESRAEFYDRVAGPYWDQVREVINEWWSHLPADVQPGFRSRLRDRNSDTNVSSTLWELYLHEMLIGSGCTVEIEQAAGDRGKRPDFLVSHAEGQFVLEAIWTAQRLKGTAYSTLTLSLFDAINAVPSPNFSLAVTINKTGTAKPSEKRLKAGLVRWLEGLDPDEFDGAQDNPAKFSHTWEEGDWSFSFQAILRSLGNRGLSASTIGFYPALPWFGGESDLMHSAVKKKGSRYGDLDLPFVVAVGFAVFFPRNEDVETALYGTTVEYVERGKASTYGRLRDGYWTLPHDHDHGHERVSGVLIVDNPAPWTWATNTPTLWHSASPNSISTPVLPTWDSVRMVDGRIEREPAAAKAHTVIGLPAQWPSGKPFPRTHATPVK</sequence>
<evidence type="ECO:0000313" key="1">
    <source>
        <dbReference type="EMBL" id="RAS59703.1"/>
    </source>
</evidence>
<evidence type="ECO:0008006" key="3">
    <source>
        <dbReference type="Google" id="ProtNLM"/>
    </source>
</evidence>
<name>A0ABX9DXX7_9PSEU</name>
<accession>A0ABX9DXX7</accession>
<dbReference type="Proteomes" id="UP000248714">
    <property type="component" value="Unassembled WGS sequence"/>
</dbReference>
<comment type="caution">
    <text evidence="1">The sequence shown here is derived from an EMBL/GenBank/DDBJ whole genome shotgun (WGS) entry which is preliminary data.</text>
</comment>
<protein>
    <recommendedName>
        <fullName evidence="3">DUF3396 domain-containing protein</fullName>
    </recommendedName>
</protein>
<organism evidence="1 2">
    <name type="scientific">Lentzea atacamensis</name>
    <dbReference type="NCBI Taxonomy" id="531938"/>
    <lineage>
        <taxon>Bacteria</taxon>
        <taxon>Bacillati</taxon>
        <taxon>Actinomycetota</taxon>
        <taxon>Actinomycetes</taxon>
        <taxon>Pseudonocardiales</taxon>
        <taxon>Pseudonocardiaceae</taxon>
        <taxon>Lentzea</taxon>
    </lineage>
</organism>
<reference evidence="1 2" key="1">
    <citation type="submission" date="2018-06" db="EMBL/GenBank/DDBJ databases">
        <title>Genomic Encyclopedia of Type Strains, Phase IV (KMG-IV): sequencing the most valuable type-strain genomes for metagenomic binning, comparative biology and taxonomic classification.</title>
        <authorList>
            <person name="Goeker M."/>
        </authorList>
    </citation>
    <scope>NUCLEOTIDE SEQUENCE [LARGE SCALE GENOMIC DNA]</scope>
    <source>
        <strain evidence="1 2">DSM 45479</strain>
    </source>
</reference>
<dbReference type="RefSeq" id="WP_215732621.1">
    <property type="nucleotide sequence ID" value="NZ_QLTT01000013.1"/>
</dbReference>
<evidence type="ECO:0000313" key="2">
    <source>
        <dbReference type="Proteomes" id="UP000248714"/>
    </source>
</evidence>
<proteinExistence type="predicted"/>
<keyword evidence="2" id="KW-1185">Reference proteome</keyword>